<evidence type="ECO:0000313" key="3">
    <source>
        <dbReference type="Proteomes" id="UP000321199"/>
    </source>
</evidence>
<protein>
    <submittedName>
        <fullName evidence="2">Chemotaxis protein CheW</fullName>
    </submittedName>
</protein>
<proteinExistence type="predicted"/>
<dbReference type="InterPro" id="IPR036061">
    <property type="entry name" value="CheW-like_dom_sf"/>
</dbReference>
<dbReference type="OrthoDB" id="5298045at2"/>
<feature type="domain" description="CheW-like" evidence="1">
    <location>
        <begin position="28"/>
        <end position="171"/>
    </location>
</feature>
<reference evidence="2 3" key="1">
    <citation type="submission" date="2019-07" db="EMBL/GenBank/DDBJ databases">
        <title>Complete genome sequence of Comamonas sp. NLF 7-7 isolated from livestock.</title>
        <authorList>
            <person name="Kim D.H."/>
            <person name="Kim J.G."/>
        </authorList>
    </citation>
    <scope>NUCLEOTIDE SEQUENCE [LARGE SCALE GENOMIC DNA]</scope>
    <source>
        <strain evidence="2 3">NLF 7-7</strain>
    </source>
</reference>
<dbReference type="GO" id="GO:0007165">
    <property type="term" value="P:signal transduction"/>
    <property type="evidence" value="ECO:0007669"/>
    <property type="project" value="InterPro"/>
</dbReference>
<accession>A0A5B8RUE8</accession>
<gene>
    <name evidence="2" type="ORF">FOZ74_04545</name>
</gene>
<dbReference type="SUPFAM" id="SSF50341">
    <property type="entry name" value="CheW-like"/>
    <property type="match status" value="1"/>
</dbReference>
<dbReference type="InterPro" id="IPR002545">
    <property type="entry name" value="CheW-lke_dom"/>
</dbReference>
<keyword evidence="3" id="KW-1185">Reference proteome</keyword>
<dbReference type="PROSITE" id="PS50851">
    <property type="entry name" value="CHEW"/>
    <property type="match status" value="1"/>
</dbReference>
<sequence length="176" mass="18815">MAERETLKDVQLRLLARLQAASAENVAVASWLAVECADLRLLLPLTQAGEIFSWSGTQPVPHARPWFLGVANLRGVLAGVIDLAMLLGAPVQARSEQALSECALVTMGAALEVNAALLIDRFAGLRGAQDFVATQPPAPDALPCMRAVQINARDEHWQILDLQTLAQDAAFLNIGA</sequence>
<name>A0A5B8RUE8_9BURK</name>
<dbReference type="AlphaFoldDB" id="A0A5B8RUE8"/>
<organism evidence="2 3">
    <name type="scientific">Comamonas flocculans</name>
    <dbReference type="NCBI Taxonomy" id="2597701"/>
    <lineage>
        <taxon>Bacteria</taxon>
        <taxon>Pseudomonadati</taxon>
        <taxon>Pseudomonadota</taxon>
        <taxon>Betaproteobacteria</taxon>
        <taxon>Burkholderiales</taxon>
        <taxon>Comamonadaceae</taxon>
        <taxon>Comamonas</taxon>
    </lineage>
</organism>
<dbReference type="KEGG" id="cof:FOZ74_04545"/>
<evidence type="ECO:0000259" key="1">
    <source>
        <dbReference type="PROSITE" id="PS50851"/>
    </source>
</evidence>
<dbReference type="SMART" id="SM00260">
    <property type="entry name" value="CheW"/>
    <property type="match status" value="1"/>
</dbReference>
<evidence type="ECO:0000313" key="2">
    <source>
        <dbReference type="EMBL" id="QEA12362.1"/>
    </source>
</evidence>
<dbReference type="Pfam" id="PF01584">
    <property type="entry name" value="CheW"/>
    <property type="match status" value="1"/>
</dbReference>
<dbReference type="EMBL" id="CP042344">
    <property type="protein sequence ID" value="QEA12362.1"/>
    <property type="molecule type" value="Genomic_DNA"/>
</dbReference>
<dbReference type="Gene3D" id="2.40.50.180">
    <property type="entry name" value="CheA-289, Domain 4"/>
    <property type="match status" value="1"/>
</dbReference>
<dbReference type="Proteomes" id="UP000321199">
    <property type="component" value="Chromosome"/>
</dbReference>
<dbReference type="GO" id="GO:0006935">
    <property type="term" value="P:chemotaxis"/>
    <property type="evidence" value="ECO:0007669"/>
    <property type="project" value="InterPro"/>
</dbReference>
<dbReference type="RefSeq" id="WP_146911958.1">
    <property type="nucleotide sequence ID" value="NZ_CP042344.1"/>
</dbReference>